<keyword evidence="4 9" id="KW-0547">Nucleotide-binding</keyword>
<dbReference type="AlphaFoldDB" id="A0A1G9S9R2"/>
<dbReference type="PANTHER" id="PTHR11956:SF5">
    <property type="entry name" value="ARGININE--TRNA LIGASE, CYTOPLASMIC"/>
    <property type="match status" value="1"/>
</dbReference>
<evidence type="ECO:0000256" key="4">
    <source>
        <dbReference type="ARBA" id="ARBA00022741"/>
    </source>
</evidence>
<organism evidence="13 14">
    <name type="scientific">Paenibacillus jilunlii</name>
    <dbReference type="NCBI Taxonomy" id="682956"/>
    <lineage>
        <taxon>Bacteria</taxon>
        <taxon>Bacillati</taxon>
        <taxon>Bacillota</taxon>
        <taxon>Bacilli</taxon>
        <taxon>Bacillales</taxon>
        <taxon>Paenibacillaceae</taxon>
        <taxon>Paenibacillus</taxon>
    </lineage>
</organism>
<evidence type="ECO:0000313" key="13">
    <source>
        <dbReference type="EMBL" id="SDM32111.1"/>
    </source>
</evidence>
<feature type="domain" description="DALR anticodon binding" evidence="11">
    <location>
        <begin position="545"/>
        <end position="662"/>
    </location>
</feature>
<dbReference type="EMBL" id="FNGM01000011">
    <property type="protein sequence ID" value="SDM32111.1"/>
    <property type="molecule type" value="Genomic_DNA"/>
</dbReference>
<dbReference type="Pfam" id="PF00750">
    <property type="entry name" value="tRNA-synt_1d"/>
    <property type="match status" value="1"/>
</dbReference>
<keyword evidence="6 9" id="KW-0648">Protein biosynthesis</keyword>
<dbReference type="SMART" id="SM00836">
    <property type="entry name" value="DALR_1"/>
    <property type="match status" value="1"/>
</dbReference>
<keyword evidence="3 9" id="KW-0436">Ligase</keyword>
<dbReference type="InterPro" id="IPR008909">
    <property type="entry name" value="DALR_anticod-bd"/>
</dbReference>
<comment type="similarity">
    <text evidence="1 9 10">Belongs to the class-I aminoacyl-tRNA synthetase family.</text>
</comment>
<evidence type="ECO:0000259" key="11">
    <source>
        <dbReference type="SMART" id="SM00836"/>
    </source>
</evidence>
<comment type="subunit">
    <text evidence="9">Monomer.</text>
</comment>
<dbReference type="GO" id="GO:0006420">
    <property type="term" value="P:arginyl-tRNA aminoacylation"/>
    <property type="evidence" value="ECO:0007669"/>
    <property type="project" value="UniProtKB-UniRule"/>
</dbReference>
<evidence type="ECO:0000256" key="7">
    <source>
        <dbReference type="ARBA" id="ARBA00023146"/>
    </source>
</evidence>
<dbReference type="HAMAP" id="MF_00123">
    <property type="entry name" value="Arg_tRNA_synth"/>
    <property type="match status" value="1"/>
</dbReference>
<dbReference type="InterPro" id="IPR035684">
    <property type="entry name" value="ArgRS_core"/>
</dbReference>
<evidence type="ECO:0000256" key="9">
    <source>
        <dbReference type="HAMAP-Rule" id="MF_00123"/>
    </source>
</evidence>
<dbReference type="InterPro" id="IPR001278">
    <property type="entry name" value="Arg-tRNA-ligase"/>
</dbReference>
<evidence type="ECO:0000256" key="2">
    <source>
        <dbReference type="ARBA" id="ARBA00022490"/>
    </source>
</evidence>
<proteinExistence type="inferred from homology"/>
<feature type="domain" description="Arginyl tRNA synthetase N-terminal" evidence="12">
    <location>
        <begin position="50"/>
        <end position="138"/>
    </location>
</feature>
<gene>
    <name evidence="9" type="primary">argS</name>
    <name evidence="13" type="ORF">SAMN05216191_111124</name>
</gene>
<evidence type="ECO:0000313" key="14">
    <source>
        <dbReference type="Proteomes" id="UP000182783"/>
    </source>
</evidence>
<dbReference type="Gene3D" id="3.30.1360.70">
    <property type="entry name" value="Arginyl tRNA synthetase N-terminal domain"/>
    <property type="match status" value="1"/>
</dbReference>
<dbReference type="Pfam" id="PF05746">
    <property type="entry name" value="DALR_1"/>
    <property type="match status" value="1"/>
</dbReference>
<dbReference type="Proteomes" id="UP000182783">
    <property type="component" value="Unassembled WGS sequence"/>
</dbReference>
<keyword evidence="5 9" id="KW-0067">ATP-binding</keyword>
<dbReference type="Pfam" id="PF03485">
    <property type="entry name" value="Arg_tRNA_synt_N"/>
    <property type="match status" value="1"/>
</dbReference>
<feature type="short sequence motif" description="'HIGH' region" evidence="9">
    <location>
        <begin position="165"/>
        <end position="175"/>
    </location>
</feature>
<dbReference type="InterPro" id="IPR005148">
    <property type="entry name" value="Arg-tRNA-synth_N"/>
</dbReference>
<dbReference type="InterPro" id="IPR014729">
    <property type="entry name" value="Rossmann-like_a/b/a_fold"/>
</dbReference>
<sequence>MFGNESGTASAYVLVSFRDGVFCVYRDAWIGGWAGFFKEEYIMLSQWIRNQLEQCVVNVVNSLGAASAEPATVLLEQPPNADFGDYSSNIAMQLAKKLRKAPMAIAGLITAEFERIGAVGGIVQRIEIATPGFINLYINWQEWAGQTFVPPPGSGEKVIIEHTSVNPNKSLHIGHLRNSCIGDALVRILRKTGYNVEVHNYVDDLGNQLADTVVGLLRVPLAGEHVRFGDYCWDIYAAVNKRYAEQPEMIHQRTEILHELEEGHGNTAWLGQLAAERIVREHVAEMKSFGIEYNLLVWESSIVKEGFWASASGLLKETDMFVEETKGKLAGCWILKQPAAEEMESGSEDHQKDKVLVRSNGILTYTAKDIAYHLWKFGLLDKDFSYNEFNTGLWTTGLTGEPLSFGKADRVVNVIDYRQEYPQAMVKQALEVLGFTAQAEKLHHVSYGVVSLSPASAAGLGIDTSDGKSSYAMSGRQGIGVKVADLVQLMESSIEAARSDATGLSSRLIATAAIRYYLLRFNLGTEIVFDFKQATEISGNTGVYLMYTYARAGRVLSKAEGPVEQTAVPRFPAQLDTAELALMRQLSTWEDTLYTASRELTPNIICSYAHSLASLFNNFYSSCPILKGEESSIRFRLWLTLRFQSTLGEVLEVLGLPKPERM</sequence>
<evidence type="ECO:0000256" key="3">
    <source>
        <dbReference type="ARBA" id="ARBA00022598"/>
    </source>
</evidence>
<comment type="subcellular location">
    <subcellularLocation>
        <location evidence="9">Cytoplasm</location>
    </subcellularLocation>
</comment>
<evidence type="ECO:0000256" key="5">
    <source>
        <dbReference type="ARBA" id="ARBA00022840"/>
    </source>
</evidence>
<name>A0A1G9S9R2_9BACL</name>
<dbReference type="Gene3D" id="1.10.730.10">
    <property type="entry name" value="Isoleucyl-tRNA Synthetase, Domain 1"/>
    <property type="match status" value="1"/>
</dbReference>
<protein>
    <recommendedName>
        <fullName evidence="9">Arginine--tRNA ligase</fullName>
        <ecNumber evidence="9">6.1.1.19</ecNumber>
    </recommendedName>
    <alternativeName>
        <fullName evidence="9">Arginyl-tRNA synthetase</fullName>
        <shortName evidence="9">ArgRS</shortName>
    </alternativeName>
</protein>
<comment type="catalytic activity">
    <reaction evidence="8 9">
        <text>tRNA(Arg) + L-arginine + ATP = L-arginyl-tRNA(Arg) + AMP + diphosphate</text>
        <dbReference type="Rhea" id="RHEA:20301"/>
        <dbReference type="Rhea" id="RHEA-COMP:9658"/>
        <dbReference type="Rhea" id="RHEA-COMP:9673"/>
        <dbReference type="ChEBI" id="CHEBI:30616"/>
        <dbReference type="ChEBI" id="CHEBI:32682"/>
        <dbReference type="ChEBI" id="CHEBI:33019"/>
        <dbReference type="ChEBI" id="CHEBI:78442"/>
        <dbReference type="ChEBI" id="CHEBI:78513"/>
        <dbReference type="ChEBI" id="CHEBI:456215"/>
        <dbReference type="EC" id="6.1.1.19"/>
    </reaction>
</comment>
<dbReference type="SMART" id="SM01016">
    <property type="entry name" value="Arg_tRNA_synt_N"/>
    <property type="match status" value="1"/>
</dbReference>
<dbReference type="PANTHER" id="PTHR11956">
    <property type="entry name" value="ARGINYL-TRNA SYNTHETASE"/>
    <property type="match status" value="1"/>
</dbReference>
<dbReference type="SUPFAM" id="SSF47323">
    <property type="entry name" value="Anticodon-binding domain of a subclass of class I aminoacyl-tRNA synthetases"/>
    <property type="match status" value="1"/>
</dbReference>
<dbReference type="InterPro" id="IPR001412">
    <property type="entry name" value="aa-tRNA-synth_I_CS"/>
</dbReference>
<dbReference type="EC" id="6.1.1.19" evidence="9"/>
<evidence type="ECO:0000256" key="8">
    <source>
        <dbReference type="ARBA" id="ARBA00049339"/>
    </source>
</evidence>
<keyword evidence="7 9" id="KW-0030">Aminoacyl-tRNA synthetase</keyword>
<dbReference type="InterPro" id="IPR009080">
    <property type="entry name" value="tRNAsynth_Ia_anticodon-bd"/>
</dbReference>
<dbReference type="SUPFAM" id="SSF52374">
    <property type="entry name" value="Nucleotidylyl transferase"/>
    <property type="match status" value="1"/>
</dbReference>
<evidence type="ECO:0000256" key="1">
    <source>
        <dbReference type="ARBA" id="ARBA00005594"/>
    </source>
</evidence>
<dbReference type="GO" id="GO:0004814">
    <property type="term" value="F:arginine-tRNA ligase activity"/>
    <property type="evidence" value="ECO:0007669"/>
    <property type="project" value="UniProtKB-UniRule"/>
</dbReference>
<dbReference type="Gene3D" id="3.40.50.620">
    <property type="entry name" value="HUPs"/>
    <property type="match status" value="1"/>
</dbReference>
<evidence type="ECO:0000259" key="12">
    <source>
        <dbReference type="SMART" id="SM01016"/>
    </source>
</evidence>
<dbReference type="GO" id="GO:0005737">
    <property type="term" value="C:cytoplasm"/>
    <property type="evidence" value="ECO:0007669"/>
    <property type="project" value="UniProtKB-SubCell"/>
</dbReference>
<dbReference type="PROSITE" id="PS00178">
    <property type="entry name" value="AA_TRNA_LIGASE_I"/>
    <property type="match status" value="1"/>
</dbReference>
<evidence type="ECO:0000256" key="10">
    <source>
        <dbReference type="RuleBase" id="RU363038"/>
    </source>
</evidence>
<evidence type="ECO:0000256" key="6">
    <source>
        <dbReference type="ARBA" id="ARBA00022917"/>
    </source>
</evidence>
<keyword evidence="2 9" id="KW-0963">Cytoplasm</keyword>
<dbReference type="GO" id="GO:0005524">
    <property type="term" value="F:ATP binding"/>
    <property type="evidence" value="ECO:0007669"/>
    <property type="project" value="UniProtKB-UniRule"/>
</dbReference>
<dbReference type="InterPro" id="IPR036695">
    <property type="entry name" value="Arg-tRNA-synth_N_sf"/>
</dbReference>
<reference evidence="13 14" key="1">
    <citation type="submission" date="2016-10" db="EMBL/GenBank/DDBJ databases">
        <authorList>
            <person name="de Groot N.N."/>
        </authorList>
    </citation>
    <scope>NUCLEOTIDE SEQUENCE [LARGE SCALE GENOMIC DNA]</scope>
    <source>
        <strain evidence="13 14">CGMCC 1.10239</strain>
    </source>
</reference>
<dbReference type="SUPFAM" id="SSF55190">
    <property type="entry name" value="Arginyl-tRNA synthetase (ArgRS), N-terminal 'additional' domain"/>
    <property type="match status" value="1"/>
</dbReference>
<dbReference type="PRINTS" id="PR01038">
    <property type="entry name" value="TRNASYNTHARG"/>
</dbReference>
<accession>A0A1G9S9R2</accession>